<evidence type="ECO:0000256" key="2">
    <source>
        <dbReference type="ARBA" id="ARBA00004924"/>
    </source>
</evidence>
<dbReference type="GO" id="GO:0044550">
    <property type="term" value="P:secondary metabolite biosynthetic process"/>
    <property type="evidence" value="ECO:0007669"/>
    <property type="project" value="UniProtKB-ARBA"/>
</dbReference>
<dbReference type="GO" id="GO:0008610">
    <property type="term" value="P:lipid biosynthetic process"/>
    <property type="evidence" value="ECO:0007669"/>
    <property type="project" value="UniProtKB-ARBA"/>
</dbReference>
<dbReference type="InterPro" id="IPR020459">
    <property type="entry name" value="AMP-binding"/>
</dbReference>
<dbReference type="CDD" id="cd19535">
    <property type="entry name" value="Cyc_NRPS"/>
    <property type="match status" value="1"/>
</dbReference>
<dbReference type="InterPro" id="IPR025110">
    <property type="entry name" value="AMP-bd_C"/>
</dbReference>
<evidence type="ECO:0000256" key="8">
    <source>
        <dbReference type="ARBA" id="ARBA00022840"/>
    </source>
</evidence>
<accession>A0A9X6YB40</accession>
<dbReference type="InterPro" id="IPR000873">
    <property type="entry name" value="AMP-dep_synth/lig_dom"/>
</dbReference>
<feature type="coiled-coil region" evidence="10">
    <location>
        <begin position="657"/>
        <end position="684"/>
    </location>
</feature>
<dbReference type="NCBIfam" id="TIGR01733">
    <property type="entry name" value="AA-adenyl-dom"/>
    <property type="match status" value="2"/>
</dbReference>
<dbReference type="Gene3D" id="3.40.50.980">
    <property type="match status" value="2"/>
</dbReference>
<evidence type="ECO:0000256" key="6">
    <source>
        <dbReference type="ARBA" id="ARBA00022598"/>
    </source>
</evidence>
<dbReference type="GO" id="GO:0043041">
    <property type="term" value="P:amino acid activation for nonribosomal peptide biosynthetic process"/>
    <property type="evidence" value="ECO:0007669"/>
    <property type="project" value="TreeGrafter"/>
</dbReference>
<sequence>MSLETANKNIDIDELKEVEEYWITTLNEIQQCKIPAENHSEKLDLGIEKIHIKSNVANLLFEMCQSQNLSIYVFMQTVLKVLMYKISGQSKITIGTPMYQSVDESSQKVNKLLPLYNIVDKNLKFKDLLLNVKNTTLDVYNKQYYPLGDISKSLDSNEKFNVNLLFETIHSISYVGEYLSNQPSTLNFICIKDKDSFWVELFYNKMSYNKRTICRMLEFYQNILEQVLNNMNCTCSNIELVSTEEKQEIVEGFNSKNIQYQVLENNISELFENNARVYRDMVAIQFNGEKLTYQELNDKVNQLANYLHKQGLKKDMVVGIMLERSLDLVATILAVLKLGSTYLPIDLINPVNRINYMLEDSDASFVITSKFALKGIKLSTNTIVLDREKWGSESTNFTNKHAEDLGQGPAYIIYTSGSTGKPKGVSVEHKAVCNFIDGMARNIPLRENMSILALTSISFDIFFVETIFALVNGIRVVIAKEKQCSNPLAIKELILNHKIDILQMTPSRLRLLLDNEEYSKCLKRVSILLVGGEVFSSKLLNEVKTITDSRIFNLYGPTETTIWSTIKELTNETNVTIGKPLPHYKCYILNKEKNVQPVGEIGELYISGECLAKEYINLPEMTKEKFISNPFVLEERMYKTGDLARWLPNGEIEYIGRNDSQVKINGYRLELEEIEKEYLKFEDVTDVVVLKWGNKDGSSYLCAYIQGKEKILIEQLQGYISRNLPSYMVPKAVIQLDQMPLTINGKLDKKALPNPALVVQKQKEYIEPRDAKERIIAKIWEKVLGFEKIGIEEDFFMLGGNSLKAIQIVNCLENEYSLGTTVSTLFENRTISRLAESIQEKKNNNELISAYPDPLNLHKPFPLTDVQSAYLLGRDDQFELGGVSTHGYYEIETTLDITKFNDSLQKVIERHPMLRAIILPTGEQQILTDVPKYKIEIENIQHLDAVEQELIIKEERERMSHFIFKSDTWPLFEYKAFKISGNRHILCISFDAIIADGISMQIVGSEIMEFYKNPNIRLPQVEISFRDYMLSYQKQKNTDEYMNDREYWLQKLKDFPPAPSLPLLQNPKLLTKPRFNRLQFNLNKKEWHSLKSIAKSMNITPSVLLCTTYAKVLSIWSNVERFALNLTVFNRLPVHPMIEHVVGDFTSLLLMDIELQGEETFSESAQRIQRSLIQALDHKNYDGVEFIREYSKLHELGTEVAMPIVFTSMLTENNKFSWENFGEVKISSFQTSQVYLDYQVMEIKGDLQITWDYVEDLFDEHVIGSMFSQYIEMLHHLVESKDLAQLTLPRIDENIVKQYNQTEKETEKTTLHNLFVRQVQKTPDYTAVIMEEESLTYQELHEKSNQVARYLQEKGVGKGSLVGVLAQRCPDTIVNILGILKTGAAYVPVDPEYPQERIDYILNNSQCDLLLTPDVYSKEDLHSCSIEDVENESSPDDIAYIIYTSGSTGKPKGVIITHESAINTILDINQKFQVNEDDRFIGLSSICFDLSVYDIFGALSSGASIVQIKDQRDIQEVIETIDKYGITIWNSVPAIMDLTIEFIESMKEYQDNELRLVLLSGDWIPLILPEKIRKYFGKAQINSLGGATEASIWSIYYPINEINPEWKSIPYGMPLANQKFYVLNYAGQVCPVEVEGELYIGGIGLAQGYKNDDTKTKNAFIEHPTLGRLYKTGDHGVLRKEGYIEFLGRKDQQIKIRGYRVELGEVSNQLLEHKNVQQAVVIDQVDSNGKKFLCAYIVVDDEKVMGSIREYLAQKLPEYMIPQYFVKLEQLPLTPNGKIDRKVLLALEIRKNKLEEKAPKLLTRTENIIKQLIGEVLHVGDISLNESFFELGGSSIHLIQMHRKLEQLYPGKCKITDMFIYNTVSKLAKFIDKNDIKISKAQNIYTAEGKITALLTQKIRSIAHKEKVQLEDLLIAFSTYLFTKITNKMNMKVQTLLDSENVKTITLDMNNLHDFNTMFKEIYKQRKQSINIKTTNNKHLESNNFDYLMYNQTFLKGKIDPLALSNTSIEVKELNNIVHFTIKSNKERIAMHTLQELSNMFIKLIEMIISKYSIKG</sequence>
<protein>
    <submittedName>
        <fullName evidence="12">Non-ribosomal peptide synthetase</fullName>
    </submittedName>
</protein>
<feature type="domain" description="Carrier" evidence="11">
    <location>
        <begin position="767"/>
        <end position="842"/>
    </location>
</feature>
<dbReference type="SUPFAM" id="SSF52777">
    <property type="entry name" value="CoA-dependent acyltransferases"/>
    <property type="match status" value="3"/>
</dbReference>
<comment type="cofactor">
    <cofactor evidence="1">
        <name>pantetheine 4'-phosphate</name>
        <dbReference type="ChEBI" id="CHEBI:47942"/>
    </cofactor>
</comment>
<dbReference type="InterPro" id="IPR001242">
    <property type="entry name" value="Condensation_dom"/>
</dbReference>
<dbReference type="FunFam" id="1.10.1200.10:FF:000005">
    <property type="entry name" value="Nonribosomal peptide synthetase 1"/>
    <property type="match status" value="1"/>
</dbReference>
<dbReference type="Pfam" id="PF00550">
    <property type="entry name" value="PP-binding"/>
    <property type="match status" value="2"/>
</dbReference>
<dbReference type="Gene3D" id="3.30.559.10">
    <property type="entry name" value="Chloramphenicol acetyltransferase-like domain"/>
    <property type="match status" value="1"/>
</dbReference>
<dbReference type="PRINTS" id="PR00154">
    <property type="entry name" value="AMPBINDING"/>
</dbReference>
<dbReference type="InterPro" id="IPR010071">
    <property type="entry name" value="AA_adenyl_dom"/>
</dbReference>
<gene>
    <name evidence="12" type="ORF">CON71_11655</name>
</gene>
<evidence type="ECO:0000256" key="10">
    <source>
        <dbReference type="SAM" id="Coils"/>
    </source>
</evidence>
<evidence type="ECO:0000256" key="3">
    <source>
        <dbReference type="ARBA" id="ARBA00006432"/>
    </source>
</evidence>
<dbReference type="Gene3D" id="3.40.50.12780">
    <property type="entry name" value="N-terminal domain of ligase-like"/>
    <property type="match status" value="1"/>
</dbReference>
<reference evidence="12 13" key="1">
    <citation type="submission" date="2017-09" db="EMBL/GenBank/DDBJ databases">
        <title>Large-scale bioinformatics analysis of Bacillus genomes uncovers conserved roles of natural products in bacterial physiology.</title>
        <authorList>
            <consortium name="Agbiome Team Llc"/>
            <person name="Bleich R.M."/>
            <person name="Grubbs K.J."/>
            <person name="Santa Maria K.C."/>
            <person name="Allen S.E."/>
            <person name="Farag S."/>
            <person name="Shank E.A."/>
            <person name="Bowers A."/>
        </authorList>
    </citation>
    <scope>NUCLEOTIDE SEQUENCE [LARGE SCALE GENOMIC DNA]</scope>
    <source>
        <strain evidence="12 13">AFS089089</strain>
    </source>
</reference>
<keyword evidence="6" id="KW-0436">Ligase</keyword>
<keyword evidence="4" id="KW-0596">Phosphopantetheine</keyword>
<dbReference type="InterPro" id="IPR020845">
    <property type="entry name" value="AMP-binding_CS"/>
</dbReference>
<keyword evidence="7" id="KW-0547">Nucleotide-binding</keyword>
<dbReference type="CDD" id="cd05930">
    <property type="entry name" value="A_NRPS"/>
    <property type="match status" value="1"/>
</dbReference>
<dbReference type="FunFam" id="3.30.559.10:FF:000023">
    <property type="entry name" value="Non-ribosomal peptide synthetase"/>
    <property type="match status" value="1"/>
</dbReference>
<keyword evidence="8" id="KW-0067">ATP-binding</keyword>
<dbReference type="Pfam" id="PF00668">
    <property type="entry name" value="Condensation"/>
    <property type="match status" value="2"/>
</dbReference>
<comment type="similarity">
    <text evidence="3">Belongs to the ATP-dependent AMP-binding enzyme family.</text>
</comment>
<evidence type="ECO:0000259" key="11">
    <source>
        <dbReference type="PROSITE" id="PS50075"/>
    </source>
</evidence>
<dbReference type="EMBL" id="NVNL01000014">
    <property type="protein sequence ID" value="PEA90002.1"/>
    <property type="molecule type" value="Genomic_DNA"/>
</dbReference>
<evidence type="ECO:0000256" key="1">
    <source>
        <dbReference type="ARBA" id="ARBA00001957"/>
    </source>
</evidence>
<dbReference type="PROSITE" id="PS00455">
    <property type="entry name" value="AMP_BINDING"/>
    <property type="match status" value="2"/>
</dbReference>
<dbReference type="GO" id="GO:0031177">
    <property type="term" value="F:phosphopantetheine binding"/>
    <property type="evidence" value="ECO:0007669"/>
    <property type="project" value="TreeGrafter"/>
</dbReference>
<dbReference type="FunFam" id="3.30.300.30:FF:000010">
    <property type="entry name" value="Enterobactin synthetase component F"/>
    <property type="match status" value="1"/>
</dbReference>
<dbReference type="InterPro" id="IPR042099">
    <property type="entry name" value="ANL_N_sf"/>
</dbReference>
<dbReference type="PROSITE" id="PS00012">
    <property type="entry name" value="PHOSPHOPANTETHEINE"/>
    <property type="match status" value="1"/>
</dbReference>
<dbReference type="GO" id="GO:0016874">
    <property type="term" value="F:ligase activity"/>
    <property type="evidence" value="ECO:0007669"/>
    <property type="project" value="UniProtKB-KW"/>
</dbReference>
<dbReference type="InterPro" id="IPR036736">
    <property type="entry name" value="ACP-like_sf"/>
</dbReference>
<dbReference type="Proteomes" id="UP000220702">
    <property type="component" value="Unassembled WGS sequence"/>
</dbReference>
<dbReference type="Gene3D" id="1.10.1200.10">
    <property type="entry name" value="ACP-like"/>
    <property type="match status" value="2"/>
</dbReference>
<dbReference type="FunFam" id="3.30.559.30:FF:000006">
    <property type="entry name" value="Yersiniabactin polyketide/non-ribosomal peptide synthetase"/>
    <property type="match status" value="1"/>
</dbReference>
<evidence type="ECO:0000313" key="12">
    <source>
        <dbReference type="EMBL" id="PEA90002.1"/>
    </source>
</evidence>
<dbReference type="Gene3D" id="3.30.300.30">
    <property type="match status" value="2"/>
</dbReference>
<comment type="pathway">
    <text evidence="2">Siderophore biosynthesis.</text>
</comment>
<dbReference type="SUPFAM" id="SSF56801">
    <property type="entry name" value="Acetyl-CoA synthetase-like"/>
    <property type="match status" value="2"/>
</dbReference>
<feature type="domain" description="Carrier" evidence="11">
    <location>
        <begin position="1800"/>
        <end position="1875"/>
    </location>
</feature>
<dbReference type="InterPro" id="IPR057737">
    <property type="entry name" value="Condensation_MtbB-like"/>
</dbReference>
<keyword evidence="9" id="KW-0045">Antibiotic biosynthesis</keyword>
<dbReference type="GO" id="GO:0005524">
    <property type="term" value="F:ATP binding"/>
    <property type="evidence" value="ECO:0007669"/>
    <property type="project" value="UniProtKB-KW"/>
</dbReference>
<dbReference type="Pfam" id="PF13193">
    <property type="entry name" value="AMP-binding_C"/>
    <property type="match status" value="2"/>
</dbReference>
<evidence type="ECO:0000256" key="7">
    <source>
        <dbReference type="ARBA" id="ARBA00022741"/>
    </source>
</evidence>
<keyword evidence="10" id="KW-0175">Coiled coil</keyword>
<name>A0A9X6YB40_BACTU</name>
<evidence type="ECO:0000256" key="9">
    <source>
        <dbReference type="ARBA" id="ARBA00023194"/>
    </source>
</evidence>
<dbReference type="SUPFAM" id="SSF47336">
    <property type="entry name" value="ACP-like"/>
    <property type="match status" value="2"/>
</dbReference>
<dbReference type="FunFam" id="3.40.50.980:FF:000001">
    <property type="entry name" value="Non-ribosomal peptide synthetase"/>
    <property type="match status" value="2"/>
</dbReference>
<dbReference type="Pfam" id="PF00501">
    <property type="entry name" value="AMP-binding"/>
    <property type="match status" value="2"/>
</dbReference>
<evidence type="ECO:0000256" key="5">
    <source>
        <dbReference type="ARBA" id="ARBA00022553"/>
    </source>
</evidence>
<proteinExistence type="inferred from homology"/>
<dbReference type="PROSITE" id="PS50075">
    <property type="entry name" value="CARRIER"/>
    <property type="match status" value="2"/>
</dbReference>
<evidence type="ECO:0000256" key="4">
    <source>
        <dbReference type="ARBA" id="ARBA00022450"/>
    </source>
</evidence>
<evidence type="ECO:0000313" key="13">
    <source>
        <dbReference type="Proteomes" id="UP000220702"/>
    </source>
</evidence>
<dbReference type="Gene3D" id="2.30.38.10">
    <property type="entry name" value="Luciferase, Domain 3"/>
    <property type="match status" value="1"/>
</dbReference>
<dbReference type="NCBIfam" id="NF003417">
    <property type="entry name" value="PRK04813.1"/>
    <property type="match status" value="2"/>
</dbReference>
<dbReference type="PANTHER" id="PTHR45527:SF10">
    <property type="entry name" value="PYOCHELIN SYNTHASE PCHF"/>
    <property type="match status" value="1"/>
</dbReference>
<dbReference type="Gene3D" id="3.30.559.30">
    <property type="entry name" value="Nonribosomal peptide synthetase, condensation domain"/>
    <property type="match status" value="2"/>
</dbReference>
<dbReference type="InterPro" id="IPR009081">
    <property type="entry name" value="PP-bd_ACP"/>
</dbReference>
<dbReference type="RefSeq" id="WP_098901916.1">
    <property type="nucleotide sequence ID" value="NZ_NVNL01000014.1"/>
</dbReference>
<dbReference type="InterPro" id="IPR023213">
    <property type="entry name" value="CAT-like_dom_sf"/>
</dbReference>
<organism evidence="12 13">
    <name type="scientific">Bacillus thuringiensis</name>
    <dbReference type="NCBI Taxonomy" id="1428"/>
    <lineage>
        <taxon>Bacteria</taxon>
        <taxon>Bacillati</taxon>
        <taxon>Bacillota</taxon>
        <taxon>Bacilli</taxon>
        <taxon>Bacillales</taxon>
        <taxon>Bacillaceae</taxon>
        <taxon>Bacillus</taxon>
        <taxon>Bacillus cereus group</taxon>
    </lineage>
</organism>
<dbReference type="GO" id="GO:0005737">
    <property type="term" value="C:cytoplasm"/>
    <property type="evidence" value="ECO:0007669"/>
    <property type="project" value="TreeGrafter"/>
</dbReference>
<dbReference type="GO" id="GO:0017000">
    <property type="term" value="P:antibiotic biosynthetic process"/>
    <property type="evidence" value="ECO:0007669"/>
    <property type="project" value="UniProtKB-KW"/>
</dbReference>
<dbReference type="InterPro" id="IPR045851">
    <property type="entry name" value="AMP-bd_C_sf"/>
</dbReference>
<comment type="caution">
    <text evidence="12">The sequence shown here is derived from an EMBL/GenBank/DDBJ whole genome shotgun (WGS) entry which is preliminary data.</text>
</comment>
<dbReference type="InterPro" id="IPR006162">
    <property type="entry name" value="Ppantetheine_attach_site"/>
</dbReference>
<dbReference type="FunFam" id="3.40.50.12780:FF:000012">
    <property type="entry name" value="Non-ribosomal peptide synthetase"/>
    <property type="match status" value="1"/>
</dbReference>
<keyword evidence="5" id="KW-0597">Phosphoprotein</keyword>
<dbReference type="PANTHER" id="PTHR45527">
    <property type="entry name" value="NONRIBOSOMAL PEPTIDE SYNTHETASE"/>
    <property type="match status" value="1"/>
</dbReference>
<dbReference type="CDD" id="cd12114">
    <property type="entry name" value="A_NRPS_TlmIV_like"/>
    <property type="match status" value="1"/>
</dbReference>